<organism evidence="1 2">
    <name type="scientific">Tritrichomonas musculus</name>
    <dbReference type="NCBI Taxonomy" id="1915356"/>
    <lineage>
        <taxon>Eukaryota</taxon>
        <taxon>Metamonada</taxon>
        <taxon>Parabasalia</taxon>
        <taxon>Tritrichomonadida</taxon>
        <taxon>Tritrichomonadidae</taxon>
        <taxon>Tritrichomonas</taxon>
    </lineage>
</organism>
<dbReference type="SUPFAM" id="SSF48403">
    <property type="entry name" value="Ankyrin repeat"/>
    <property type="match status" value="1"/>
</dbReference>
<sequence>MDVQQYFTEKKKLYNILHEFIESEVSDENSVLIQNLSSMIQNNLENQEELKELLTIVSKIADYHCRCQNFNDKIETIITIIENQIKENISNTELFNIFKNNKKIIHFLFKKQILQMNNNILNNQSFSLFFYPEIKLSGNMMKIKEIENKLLAINENIFNDFDQKRDIGENDSYICELIRNDSVKEFITYVNQANINLSSKINSSIFETNPILIENEPTLIEYSAFFGSIQIFQYLRLNNVKLTQSLWFYAIHSKNAEMINLLENVKPEKTNYQQILEESIKCHHNEITYYFLDNYIIEPEKIRNFQNNIFAYCFHYHNYEFMPIDINQCPYIPYYIFQYEYDSMIHFLLQNQGIDLNNKIVLNSDILRYFCFNY</sequence>
<keyword evidence="2" id="KW-1185">Reference proteome</keyword>
<evidence type="ECO:0000313" key="1">
    <source>
        <dbReference type="EMBL" id="KAK8850294.1"/>
    </source>
</evidence>
<protein>
    <recommendedName>
        <fullName evidence="3">DUF3447 domain-containing protein</fullName>
    </recommendedName>
</protein>
<dbReference type="InterPro" id="IPR036770">
    <property type="entry name" value="Ankyrin_rpt-contain_sf"/>
</dbReference>
<reference evidence="1 2" key="1">
    <citation type="submission" date="2024-04" db="EMBL/GenBank/DDBJ databases">
        <title>Tritrichomonas musculus Genome.</title>
        <authorList>
            <person name="Alves-Ferreira E."/>
            <person name="Grigg M."/>
            <person name="Lorenzi H."/>
            <person name="Galac M."/>
        </authorList>
    </citation>
    <scope>NUCLEOTIDE SEQUENCE [LARGE SCALE GENOMIC DNA]</scope>
    <source>
        <strain evidence="1 2">EAF2021</strain>
    </source>
</reference>
<name>A0ABR2HNK9_9EUKA</name>
<dbReference type="EMBL" id="JAPFFF010000024">
    <property type="protein sequence ID" value="KAK8850294.1"/>
    <property type="molecule type" value="Genomic_DNA"/>
</dbReference>
<dbReference type="PANTHER" id="PTHR24159:SF5">
    <property type="entry name" value="ANK_REP_REGION DOMAIN-CONTAINING PROTEIN"/>
    <property type="match status" value="1"/>
</dbReference>
<dbReference type="PANTHER" id="PTHR24159">
    <property type="match status" value="1"/>
</dbReference>
<evidence type="ECO:0008006" key="3">
    <source>
        <dbReference type="Google" id="ProtNLM"/>
    </source>
</evidence>
<accession>A0ABR2HNK9</accession>
<proteinExistence type="predicted"/>
<gene>
    <name evidence="1" type="ORF">M9Y10_018423</name>
</gene>
<comment type="caution">
    <text evidence="1">The sequence shown here is derived from an EMBL/GenBank/DDBJ whole genome shotgun (WGS) entry which is preliminary data.</text>
</comment>
<dbReference type="Proteomes" id="UP001470230">
    <property type="component" value="Unassembled WGS sequence"/>
</dbReference>
<evidence type="ECO:0000313" key="2">
    <source>
        <dbReference type="Proteomes" id="UP001470230"/>
    </source>
</evidence>